<dbReference type="PANTHER" id="PTHR42044:SF2">
    <property type="entry name" value="DUF676 DOMAIN-CONTAINING PROTEIN"/>
    <property type="match status" value="1"/>
</dbReference>
<proteinExistence type="predicted"/>
<sequence>MAIKALEGPYVRMPAPPTTDEERKMDEKEQWFFINGVNNDWLDEKCKYLEARFNKKVIGILNASYGLPSDVVETLHQRNFDVDTMS</sequence>
<evidence type="ECO:0000313" key="3">
    <source>
        <dbReference type="Proteomes" id="UP001153678"/>
    </source>
</evidence>
<dbReference type="OrthoDB" id="202545at2759"/>
<dbReference type="AlphaFoldDB" id="A0A9W4T0I1"/>
<comment type="caution">
    <text evidence="2">The sequence shown here is derived from an EMBL/GenBank/DDBJ whole genome shotgun (WGS) entry which is preliminary data.</text>
</comment>
<evidence type="ECO:0000313" key="2">
    <source>
        <dbReference type="EMBL" id="CAI2188400.1"/>
    </source>
</evidence>
<dbReference type="EMBL" id="CAMKVN010005179">
    <property type="protein sequence ID" value="CAI2188400.1"/>
    <property type="molecule type" value="Genomic_DNA"/>
</dbReference>
<dbReference type="Proteomes" id="UP001153678">
    <property type="component" value="Unassembled WGS sequence"/>
</dbReference>
<name>A0A9W4T0I1_9GLOM</name>
<dbReference type="PANTHER" id="PTHR42044">
    <property type="entry name" value="DUF676 DOMAIN-CONTAINING PROTEIN-RELATED"/>
    <property type="match status" value="1"/>
</dbReference>
<evidence type="ECO:0000256" key="1">
    <source>
        <dbReference type="SAM" id="MobiDB-lite"/>
    </source>
</evidence>
<gene>
    <name evidence="2" type="ORF">FWILDA_LOCUS13560</name>
</gene>
<protein>
    <submittedName>
        <fullName evidence="2">7516_t:CDS:1</fullName>
    </submittedName>
</protein>
<accession>A0A9W4T0I1</accession>
<reference evidence="2" key="1">
    <citation type="submission" date="2022-08" db="EMBL/GenBank/DDBJ databases">
        <authorList>
            <person name="Kallberg Y."/>
            <person name="Tangrot J."/>
            <person name="Rosling A."/>
        </authorList>
    </citation>
    <scope>NUCLEOTIDE SEQUENCE</scope>
    <source>
        <strain evidence="2">Wild A</strain>
    </source>
</reference>
<feature type="region of interest" description="Disordered" evidence="1">
    <location>
        <begin position="1"/>
        <end position="24"/>
    </location>
</feature>
<keyword evidence="3" id="KW-1185">Reference proteome</keyword>
<feature type="non-terminal residue" evidence="2">
    <location>
        <position position="86"/>
    </location>
</feature>
<organism evidence="2 3">
    <name type="scientific">Funneliformis geosporum</name>
    <dbReference type="NCBI Taxonomy" id="1117311"/>
    <lineage>
        <taxon>Eukaryota</taxon>
        <taxon>Fungi</taxon>
        <taxon>Fungi incertae sedis</taxon>
        <taxon>Mucoromycota</taxon>
        <taxon>Glomeromycotina</taxon>
        <taxon>Glomeromycetes</taxon>
        <taxon>Glomerales</taxon>
        <taxon>Glomeraceae</taxon>
        <taxon>Funneliformis</taxon>
    </lineage>
</organism>